<evidence type="ECO:0000313" key="2">
    <source>
        <dbReference type="Proteomes" id="UP000018888"/>
    </source>
</evidence>
<reference evidence="1 2" key="2">
    <citation type="journal article" date="2018" name="New Phytol.">
        <title>High intraspecific genome diversity in the model arbuscular mycorrhizal symbiont Rhizophagus irregularis.</title>
        <authorList>
            <person name="Chen E.C.H."/>
            <person name="Morin E."/>
            <person name="Beaudet D."/>
            <person name="Noel J."/>
            <person name="Yildirir G."/>
            <person name="Ndikumana S."/>
            <person name="Charron P."/>
            <person name="St-Onge C."/>
            <person name="Giorgi J."/>
            <person name="Kruger M."/>
            <person name="Marton T."/>
            <person name="Ropars J."/>
            <person name="Grigoriev I.V."/>
            <person name="Hainaut M."/>
            <person name="Henrissat B."/>
            <person name="Roux C."/>
            <person name="Martin F."/>
            <person name="Corradi N."/>
        </authorList>
    </citation>
    <scope>NUCLEOTIDE SEQUENCE [LARGE SCALE GENOMIC DNA]</scope>
    <source>
        <strain evidence="1 2">DAOM 197198</strain>
    </source>
</reference>
<name>A0A2P4P2H3_RHIID</name>
<evidence type="ECO:0000313" key="1">
    <source>
        <dbReference type="EMBL" id="POG59581.1"/>
    </source>
</evidence>
<dbReference type="VEuPathDB" id="FungiDB:RhiirFUN_015698"/>
<dbReference type="EMBL" id="AUPC02000442">
    <property type="protein sequence ID" value="POG59581.1"/>
    <property type="molecule type" value="Genomic_DNA"/>
</dbReference>
<dbReference type="Proteomes" id="UP000018888">
    <property type="component" value="Unassembled WGS sequence"/>
</dbReference>
<accession>A0A2P4P2H3</accession>
<dbReference type="AlphaFoldDB" id="A0A2P4P2H3"/>
<comment type="caution">
    <text evidence="1">The sequence shown here is derived from an EMBL/GenBank/DDBJ whole genome shotgun (WGS) entry which is preliminary data.</text>
</comment>
<gene>
    <name evidence="1" type="ORF">GLOIN_2v1788968</name>
</gene>
<protein>
    <submittedName>
        <fullName evidence="1">Uncharacterized protein</fullName>
    </submittedName>
</protein>
<proteinExistence type="predicted"/>
<keyword evidence="2" id="KW-1185">Reference proteome</keyword>
<sequence length="319" mass="36961">MEWKYLVINFSKEIVTVLNKFTTSLDLNILTWGITTFRKDDPYIFEERGLCRKLNIKLHIKDKIEEFSRLFNSITDRRALESLRLSTYAEDIDKYIKLLSEENTSVGVILETLSSLLDTTNTLNSRQIVIRTGNNAVTSKDDSTKGKEFLNLIGKEAVSYPKINIDRTTNVTPTEGTAPTENVRSRENFIKRVLNEIEESHQKSYSIPEINYEDEEFYESEDILTNVGTALTKNVPTKNADSNSLVNRLLTASIFGTLVFYLIHKFIRPAQRLWEYLMNKNNKPKSRQMSDKQQQTIEKYAKILEIKEKLPMIIQNVEI</sequence>
<reference evidence="1 2" key="1">
    <citation type="journal article" date="2013" name="Proc. Natl. Acad. Sci. U.S.A.">
        <title>Genome of an arbuscular mycorrhizal fungus provides insight into the oldest plant symbiosis.</title>
        <authorList>
            <person name="Tisserant E."/>
            <person name="Malbreil M."/>
            <person name="Kuo A."/>
            <person name="Kohler A."/>
            <person name="Symeonidi A."/>
            <person name="Balestrini R."/>
            <person name="Charron P."/>
            <person name="Duensing N."/>
            <person name="Frei Dit Frey N."/>
            <person name="Gianinazzi-Pearson V."/>
            <person name="Gilbert L.B."/>
            <person name="Handa Y."/>
            <person name="Herr J.R."/>
            <person name="Hijri M."/>
            <person name="Koul R."/>
            <person name="Kawaguchi M."/>
            <person name="Krajinski F."/>
            <person name="Lammers P.J."/>
            <person name="Masclaux F.G."/>
            <person name="Murat C."/>
            <person name="Morin E."/>
            <person name="Ndikumana S."/>
            <person name="Pagni M."/>
            <person name="Petitpierre D."/>
            <person name="Requena N."/>
            <person name="Rosikiewicz P."/>
            <person name="Riley R."/>
            <person name="Saito K."/>
            <person name="San Clemente H."/>
            <person name="Shapiro H."/>
            <person name="van Tuinen D."/>
            <person name="Becard G."/>
            <person name="Bonfante P."/>
            <person name="Paszkowski U."/>
            <person name="Shachar-Hill Y.Y."/>
            <person name="Tuskan G.A."/>
            <person name="Young P.W."/>
            <person name="Sanders I.R."/>
            <person name="Henrissat B."/>
            <person name="Rensing S.A."/>
            <person name="Grigoriev I.V."/>
            <person name="Corradi N."/>
            <person name="Roux C."/>
            <person name="Martin F."/>
        </authorList>
    </citation>
    <scope>NUCLEOTIDE SEQUENCE [LARGE SCALE GENOMIC DNA]</scope>
    <source>
        <strain evidence="1 2">DAOM 197198</strain>
    </source>
</reference>
<organism evidence="1 2">
    <name type="scientific">Rhizophagus irregularis (strain DAOM 181602 / DAOM 197198 / MUCL 43194)</name>
    <name type="common">Arbuscular mycorrhizal fungus</name>
    <name type="synonym">Glomus intraradices</name>
    <dbReference type="NCBI Taxonomy" id="747089"/>
    <lineage>
        <taxon>Eukaryota</taxon>
        <taxon>Fungi</taxon>
        <taxon>Fungi incertae sedis</taxon>
        <taxon>Mucoromycota</taxon>
        <taxon>Glomeromycotina</taxon>
        <taxon>Glomeromycetes</taxon>
        <taxon>Glomerales</taxon>
        <taxon>Glomeraceae</taxon>
        <taxon>Rhizophagus</taxon>
    </lineage>
</organism>